<sequence length="54" mass="5843">VNRIIVSDHVIHSPYASLGVNTYASLGVKTYASLGVKKYKTIVSISQYSINDNG</sequence>
<feature type="non-terminal residue" evidence="1">
    <location>
        <position position="1"/>
    </location>
</feature>
<reference evidence="1" key="1">
    <citation type="submission" date="2014-12" db="EMBL/GenBank/DDBJ databases">
        <title>Insight into the proteome of Arion vulgaris.</title>
        <authorList>
            <person name="Aradska J."/>
            <person name="Bulat T."/>
            <person name="Smidak R."/>
            <person name="Sarate P."/>
            <person name="Gangsoo J."/>
            <person name="Sialana F."/>
            <person name="Bilban M."/>
            <person name="Lubec G."/>
        </authorList>
    </citation>
    <scope>NUCLEOTIDE SEQUENCE</scope>
    <source>
        <tissue evidence="1">Skin</tissue>
    </source>
</reference>
<gene>
    <name evidence="1" type="primary">ORF47925</name>
</gene>
<evidence type="ECO:0000313" key="1">
    <source>
        <dbReference type="EMBL" id="CEK63322.1"/>
    </source>
</evidence>
<protein>
    <submittedName>
        <fullName evidence="1">Uncharacterized protein</fullName>
    </submittedName>
</protein>
<accession>A0A0B6Z4L7</accession>
<dbReference type="AlphaFoldDB" id="A0A0B6Z4L7"/>
<organism evidence="1">
    <name type="scientific">Arion vulgaris</name>
    <dbReference type="NCBI Taxonomy" id="1028688"/>
    <lineage>
        <taxon>Eukaryota</taxon>
        <taxon>Metazoa</taxon>
        <taxon>Spiralia</taxon>
        <taxon>Lophotrochozoa</taxon>
        <taxon>Mollusca</taxon>
        <taxon>Gastropoda</taxon>
        <taxon>Heterobranchia</taxon>
        <taxon>Euthyneura</taxon>
        <taxon>Panpulmonata</taxon>
        <taxon>Eupulmonata</taxon>
        <taxon>Stylommatophora</taxon>
        <taxon>Helicina</taxon>
        <taxon>Arionoidea</taxon>
        <taxon>Arionidae</taxon>
        <taxon>Arion</taxon>
    </lineage>
</organism>
<name>A0A0B6Z4L7_9EUPU</name>
<dbReference type="EMBL" id="HACG01016457">
    <property type="protein sequence ID" value="CEK63322.1"/>
    <property type="molecule type" value="Transcribed_RNA"/>
</dbReference>
<proteinExistence type="predicted"/>